<dbReference type="PANTHER" id="PTHR33395:SF22">
    <property type="entry name" value="REVERSE TRANSCRIPTASE DOMAIN-CONTAINING PROTEIN"/>
    <property type="match status" value="1"/>
</dbReference>
<feature type="compositionally biased region" description="Polar residues" evidence="1">
    <location>
        <begin position="48"/>
        <end position="63"/>
    </location>
</feature>
<evidence type="ECO:0000313" key="3">
    <source>
        <dbReference type="Proteomes" id="UP001623348"/>
    </source>
</evidence>
<evidence type="ECO:0000313" key="2">
    <source>
        <dbReference type="EMBL" id="GAB0184895.1"/>
    </source>
</evidence>
<evidence type="ECO:0000256" key="1">
    <source>
        <dbReference type="SAM" id="MobiDB-lite"/>
    </source>
</evidence>
<proteinExistence type="predicted"/>
<protein>
    <submittedName>
        <fullName evidence="2">Mitochondrial enolase superfamily member 1</fullName>
    </submittedName>
</protein>
<comment type="caution">
    <text evidence="2">The sequence shown here is derived from an EMBL/GenBank/DDBJ whole genome shotgun (WGS) entry which is preliminary data.</text>
</comment>
<dbReference type="AlphaFoldDB" id="A0ABC9WHZ4"/>
<reference evidence="2 3" key="1">
    <citation type="submission" date="2024-06" db="EMBL/GenBank/DDBJ databases">
        <title>The draft genome of Grus japonensis, version 3.</title>
        <authorList>
            <person name="Nabeshima K."/>
            <person name="Suzuki S."/>
            <person name="Onuma M."/>
        </authorList>
    </citation>
    <scope>NUCLEOTIDE SEQUENCE [LARGE SCALE GENOMIC DNA]</scope>
    <source>
        <strain evidence="2 3">451A</strain>
    </source>
</reference>
<dbReference type="EMBL" id="BAAFJT010000002">
    <property type="protein sequence ID" value="GAB0184895.1"/>
    <property type="molecule type" value="Genomic_DNA"/>
</dbReference>
<organism evidence="2 3">
    <name type="scientific">Grus japonensis</name>
    <name type="common">Japanese crane</name>
    <name type="synonym">Red-crowned crane</name>
    <dbReference type="NCBI Taxonomy" id="30415"/>
    <lineage>
        <taxon>Eukaryota</taxon>
        <taxon>Metazoa</taxon>
        <taxon>Chordata</taxon>
        <taxon>Craniata</taxon>
        <taxon>Vertebrata</taxon>
        <taxon>Euteleostomi</taxon>
        <taxon>Archelosauria</taxon>
        <taxon>Archosauria</taxon>
        <taxon>Dinosauria</taxon>
        <taxon>Saurischia</taxon>
        <taxon>Theropoda</taxon>
        <taxon>Coelurosauria</taxon>
        <taxon>Aves</taxon>
        <taxon>Neognathae</taxon>
        <taxon>Neoaves</taxon>
        <taxon>Gruiformes</taxon>
        <taxon>Gruidae</taxon>
        <taxon>Grus</taxon>
    </lineage>
</organism>
<gene>
    <name evidence="2" type="ORF">GRJ2_000954800</name>
</gene>
<accession>A0ABC9WHZ4</accession>
<dbReference type="PANTHER" id="PTHR33395">
    <property type="entry name" value="TRANSCRIPTASE, PUTATIVE-RELATED-RELATED"/>
    <property type="match status" value="1"/>
</dbReference>
<keyword evidence="3" id="KW-1185">Reference proteome</keyword>
<dbReference type="Proteomes" id="UP001623348">
    <property type="component" value="Unassembled WGS sequence"/>
</dbReference>
<name>A0ABC9WHZ4_GRUJA</name>
<feature type="region of interest" description="Disordered" evidence="1">
    <location>
        <begin position="48"/>
        <end position="98"/>
    </location>
</feature>
<sequence>MCTKQFNSKSPKTITKECEIVQAARDQVRKAKALIELNLARDIMGNKKSSYSKCSGHTAQVTEGKSRDWENEEPPTPGEDQVQEYLRNPKVHKSMGPDEMYPQVLTKLADEVVKPLSITFEKSWQSGEVPTNWKRGT</sequence>